<sequence>MLYGLETVSLRKRQESELEVAELKMLRISLFQLGFCGHIQPNRIEIHQAVLVYILRMLPKSTVVGAKVEAMP</sequence>
<gene>
    <name evidence="1" type="ORF">QTP70_008836</name>
</gene>
<organism evidence="1 2">
    <name type="scientific">Hemibagrus guttatus</name>
    <dbReference type="NCBI Taxonomy" id="175788"/>
    <lineage>
        <taxon>Eukaryota</taxon>
        <taxon>Metazoa</taxon>
        <taxon>Chordata</taxon>
        <taxon>Craniata</taxon>
        <taxon>Vertebrata</taxon>
        <taxon>Euteleostomi</taxon>
        <taxon>Actinopterygii</taxon>
        <taxon>Neopterygii</taxon>
        <taxon>Teleostei</taxon>
        <taxon>Ostariophysi</taxon>
        <taxon>Siluriformes</taxon>
        <taxon>Bagridae</taxon>
        <taxon>Hemibagrus</taxon>
    </lineage>
</organism>
<keyword evidence="2" id="KW-1185">Reference proteome</keyword>
<dbReference type="AlphaFoldDB" id="A0AAE0QZ52"/>
<evidence type="ECO:0000313" key="2">
    <source>
        <dbReference type="Proteomes" id="UP001274896"/>
    </source>
</evidence>
<reference evidence="1" key="1">
    <citation type="submission" date="2023-06" db="EMBL/GenBank/DDBJ databases">
        <title>Male Hemibagrus guttatus genome.</title>
        <authorList>
            <person name="Bian C."/>
        </authorList>
    </citation>
    <scope>NUCLEOTIDE SEQUENCE</scope>
    <source>
        <strain evidence="1">Male_cb2023</strain>
        <tissue evidence="1">Muscle</tissue>
    </source>
</reference>
<dbReference type="Proteomes" id="UP001274896">
    <property type="component" value="Unassembled WGS sequence"/>
</dbReference>
<accession>A0AAE0QZ52</accession>
<dbReference type="EMBL" id="JAUCMX010000008">
    <property type="protein sequence ID" value="KAK3537380.1"/>
    <property type="molecule type" value="Genomic_DNA"/>
</dbReference>
<proteinExistence type="predicted"/>
<protein>
    <submittedName>
        <fullName evidence="1">Uncharacterized protein</fullName>
    </submittedName>
</protein>
<name>A0AAE0QZ52_9TELE</name>
<comment type="caution">
    <text evidence="1">The sequence shown here is derived from an EMBL/GenBank/DDBJ whole genome shotgun (WGS) entry which is preliminary data.</text>
</comment>
<evidence type="ECO:0000313" key="1">
    <source>
        <dbReference type="EMBL" id="KAK3537380.1"/>
    </source>
</evidence>